<dbReference type="AlphaFoldDB" id="A0A699WRK7"/>
<proteinExistence type="predicted"/>
<evidence type="ECO:0000313" key="2">
    <source>
        <dbReference type="EMBL" id="GFD49559.1"/>
    </source>
</evidence>
<organism evidence="2">
    <name type="scientific">Tanacetum cinerariifolium</name>
    <name type="common">Dalmatian daisy</name>
    <name type="synonym">Chrysanthemum cinerariifolium</name>
    <dbReference type="NCBI Taxonomy" id="118510"/>
    <lineage>
        <taxon>Eukaryota</taxon>
        <taxon>Viridiplantae</taxon>
        <taxon>Streptophyta</taxon>
        <taxon>Embryophyta</taxon>
        <taxon>Tracheophyta</taxon>
        <taxon>Spermatophyta</taxon>
        <taxon>Magnoliopsida</taxon>
        <taxon>eudicotyledons</taxon>
        <taxon>Gunneridae</taxon>
        <taxon>Pentapetalae</taxon>
        <taxon>asterids</taxon>
        <taxon>campanulids</taxon>
        <taxon>Asterales</taxon>
        <taxon>Asteraceae</taxon>
        <taxon>Asteroideae</taxon>
        <taxon>Anthemideae</taxon>
        <taxon>Anthemidinae</taxon>
        <taxon>Tanacetum</taxon>
    </lineage>
</organism>
<gene>
    <name evidence="2" type="ORF">Tci_921528</name>
</gene>
<keyword evidence="1" id="KW-0812">Transmembrane</keyword>
<feature type="transmembrane region" description="Helical" evidence="1">
    <location>
        <begin position="46"/>
        <end position="65"/>
    </location>
</feature>
<dbReference type="EMBL" id="BKCJ011743449">
    <property type="protein sequence ID" value="GFD49559.1"/>
    <property type="molecule type" value="Genomic_DNA"/>
</dbReference>
<protein>
    <submittedName>
        <fullName evidence="2">Uncharacterized protein</fullName>
    </submittedName>
</protein>
<feature type="non-terminal residue" evidence="2">
    <location>
        <position position="1"/>
    </location>
</feature>
<name>A0A699WRK7_TANCI</name>
<evidence type="ECO:0000256" key="1">
    <source>
        <dbReference type="SAM" id="Phobius"/>
    </source>
</evidence>
<accession>A0A699WRK7</accession>
<reference evidence="2" key="1">
    <citation type="journal article" date="2019" name="Sci. Rep.">
        <title>Draft genome of Tanacetum cinerariifolium, the natural source of mosquito coil.</title>
        <authorList>
            <person name="Yamashiro T."/>
            <person name="Shiraishi A."/>
            <person name="Satake H."/>
            <person name="Nakayama K."/>
        </authorList>
    </citation>
    <scope>NUCLEOTIDE SEQUENCE</scope>
</reference>
<keyword evidence="1" id="KW-0472">Membrane</keyword>
<comment type="caution">
    <text evidence="2">The sequence shown here is derived from an EMBL/GenBank/DDBJ whole genome shotgun (WGS) entry which is preliminary data.</text>
</comment>
<keyword evidence="1" id="KW-1133">Transmembrane helix</keyword>
<sequence length="66" mass="6603">KGVMPAGKGHKGTWGGRASAWYCSGVGACTGEGVGEGVRFGGKTSWGVLFGSLGFGVMASLVLGFY</sequence>